<dbReference type="EMBL" id="ABEU02000007">
    <property type="protein sequence ID" value="PNR51305.1"/>
    <property type="molecule type" value="Genomic_DNA"/>
</dbReference>
<accession>A0A2K1KBZ3</accession>
<evidence type="ECO:0000313" key="3">
    <source>
        <dbReference type="Proteomes" id="UP000006727"/>
    </source>
</evidence>
<organism evidence="1">
    <name type="scientific">Physcomitrium patens</name>
    <name type="common">Spreading-leaved earth moss</name>
    <name type="synonym">Physcomitrella patens</name>
    <dbReference type="NCBI Taxonomy" id="3218"/>
    <lineage>
        <taxon>Eukaryota</taxon>
        <taxon>Viridiplantae</taxon>
        <taxon>Streptophyta</taxon>
        <taxon>Embryophyta</taxon>
        <taxon>Bryophyta</taxon>
        <taxon>Bryophytina</taxon>
        <taxon>Bryopsida</taxon>
        <taxon>Funariidae</taxon>
        <taxon>Funariales</taxon>
        <taxon>Funariaceae</taxon>
        <taxon>Physcomitrium</taxon>
    </lineage>
</organism>
<name>A0A2K1KBZ3_PHYPA</name>
<reference evidence="1 3" key="1">
    <citation type="journal article" date="2008" name="Science">
        <title>The Physcomitrella genome reveals evolutionary insights into the conquest of land by plants.</title>
        <authorList>
            <person name="Rensing S."/>
            <person name="Lang D."/>
            <person name="Zimmer A."/>
            <person name="Terry A."/>
            <person name="Salamov A."/>
            <person name="Shapiro H."/>
            <person name="Nishiyama T."/>
            <person name="Perroud P.-F."/>
            <person name="Lindquist E."/>
            <person name="Kamisugi Y."/>
            <person name="Tanahashi T."/>
            <person name="Sakakibara K."/>
            <person name="Fujita T."/>
            <person name="Oishi K."/>
            <person name="Shin-I T."/>
            <person name="Kuroki Y."/>
            <person name="Toyoda A."/>
            <person name="Suzuki Y."/>
            <person name="Hashimoto A."/>
            <person name="Yamaguchi K."/>
            <person name="Sugano A."/>
            <person name="Kohara Y."/>
            <person name="Fujiyama A."/>
            <person name="Anterola A."/>
            <person name="Aoki S."/>
            <person name="Ashton N."/>
            <person name="Barbazuk W.B."/>
            <person name="Barker E."/>
            <person name="Bennetzen J."/>
            <person name="Bezanilla M."/>
            <person name="Blankenship R."/>
            <person name="Cho S.H."/>
            <person name="Dutcher S."/>
            <person name="Estelle M."/>
            <person name="Fawcett J.A."/>
            <person name="Gundlach H."/>
            <person name="Hanada K."/>
            <person name="Heyl A."/>
            <person name="Hicks K.A."/>
            <person name="Hugh J."/>
            <person name="Lohr M."/>
            <person name="Mayer K."/>
            <person name="Melkozernov A."/>
            <person name="Murata T."/>
            <person name="Nelson D."/>
            <person name="Pils B."/>
            <person name="Prigge M."/>
            <person name="Reiss B."/>
            <person name="Renner T."/>
            <person name="Rombauts S."/>
            <person name="Rushton P."/>
            <person name="Sanderfoot A."/>
            <person name="Schween G."/>
            <person name="Shiu S.-H."/>
            <person name="Stueber K."/>
            <person name="Theodoulou F.L."/>
            <person name="Tu H."/>
            <person name="Van de Peer Y."/>
            <person name="Verrier P.J."/>
            <person name="Waters E."/>
            <person name="Wood A."/>
            <person name="Yang L."/>
            <person name="Cove D."/>
            <person name="Cuming A."/>
            <person name="Hasebe M."/>
            <person name="Lucas S."/>
            <person name="Mishler D.B."/>
            <person name="Reski R."/>
            <person name="Grigoriev I."/>
            <person name="Quatrano R.S."/>
            <person name="Boore J.L."/>
        </authorList>
    </citation>
    <scope>NUCLEOTIDE SEQUENCE [LARGE SCALE GENOMIC DNA]</scope>
    <source>
        <strain evidence="2 3">cv. Gransden 2004</strain>
    </source>
</reference>
<reference evidence="1 3" key="2">
    <citation type="journal article" date="2018" name="Plant J.">
        <title>The Physcomitrella patens chromosome-scale assembly reveals moss genome structure and evolution.</title>
        <authorList>
            <person name="Lang D."/>
            <person name="Ullrich K.K."/>
            <person name="Murat F."/>
            <person name="Fuchs J."/>
            <person name="Jenkins J."/>
            <person name="Haas F.B."/>
            <person name="Piednoel M."/>
            <person name="Gundlach H."/>
            <person name="Van Bel M."/>
            <person name="Meyberg R."/>
            <person name="Vives C."/>
            <person name="Morata J."/>
            <person name="Symeonidi A."/>
            <person name="Hiss M."/>
            <person name="Muchero W."/>
            <person name="Kamisugi Y."/>
            <person name="Saleh O."/>
            <person name="Blanc G."/>
            <person name="Decker E.L."/>
            <person name="van Gessel N."/>
            <person name="Grimwood J."/>
            <person name="Hayes R.D."/>
            <person name="Graham S.W."/>
            <person name="Gunter L.E."/>
            <person name="McDaniel S.F."/>
            <person name="Hoernstein S.N.W."/>
            <person name="Larsson A."/>
            <person name="Li F.W."/>
            <person name="Perroud P.F."/>
            <person name="Phillips J."/>
            <person name="Ranjan P."/>
            <person name="Rokshar D.S."/>
            <person name="Rothfels C.J."/>
            <person name="Schneider L."/>
            <person name="Shu S."/>
            <person name="Stevenson D.W."/>
            <person name="Thummler F."/>
            <person name="Tillich M."/>
            <person name="Villarreal Aguilar J.C."/>
            <person name="Widiez T."/>
            <person name="Wong G.K."/>
            <person name="Wymore A."/>
            <person name="Zhang Y."/>
            <person name="Zimmer A.D."/>
            <person name="Quatrano R.S."/>
            <person name="Mayer K.F.X."/>
            <person name="Goodstein D."/>
            <person name="Casacuberta J.M."/>
            <person name="Vandepoele K."/>
            <person name="Reski R."/>
            <person name="Cuming A.C."/>
            <person name="Tuskan G.A."/>
            <person name="Maumus F."/>
            <person name="Salse J."/>
            <person name="Schmutz J."/>
            <person name="Rensing S.A."/>
        </authorList>
    </citation>
    <scope>NUCLEOTIDE SEQUENCE [LARGE SCALE GENOMIC DNA]</scope>
    <source>
        <strain evidence="2 3">cv. Gransden 2004</strain>
    </source>
</reference>
<dbReference type="PaxDb" id="3218-PP1S2_723V6.1"/>
<evidence type="ECO:0000313" key="2">
    <source>
        <dbReference type="EnsemblPlants" id="PAC:32924592.CDS.1"/>
    </source>
</evidence>
<dbReference type="Proteomes" id="UP000006727">
    <property type="component" value="Chromosome 7"/>
</dbReference>
<sequence length="59" mass="6479">MTASPQDQEAPQSPICLSELEAALNGMVVGRASSPDGVITELYKKIWDLIKGDYLRMLQ</sequence>
<dbReference type="EnsemblPlants" id="Pp3c7_17360V3.1">
    <property type="protein sequence ID" value="PAC:32924592.CDS.1"/>
    <property type="gene ID" value="Pp3c7_17360"/>
</dbReference>
<gene>
    <name evidence="1" type="ORF">PHYPA_010491</name>
</gene>
<protein>
    <submittedName>
        <fullName evidence="1 2">Uncharacterized protein</fullName>
    </submittedName>
</protein>
<dbReference type="Gramene" id="Pp3c7_17360V3.1">
    <property type="protein sequence ID" value="PAC:32924592.CDS.1"/>
    <property type="gene ID" value="Pp3c7_17360"/>
</dbReference>
<dbReference type="AlphaFoldDB" id="A0A2K1KBZ3"/>
<dbReference type="InParanoid" id="A0A2K1KBZ3"/>
<reference evidence="2" key="3">
    <citation type="submission" date="2020-12" db="UniProtKB">
        <authorList>
            <consortium name="EnsemblPlants"/>
        </authorList>
    </citation>
    <scope>IDENTIFICATION</scope>
</reference>
<evidence type="ECO:0000313" key="1">
    <source>
        <dbReference type="EMBL" id="PNR51305.1"/>
    </source>
</evidence>
<proteinExistence type="predicted"/>
<keyword evidence="3" id="KW-1185">Reference proteome</keyword>